<dbReference type="PROSITE" id="PS00198">
    <property type="entry name" value="4FE4S_FER_1"/>
    <property type="match status" value="1"/>
</dbReference>
<evidence type="ECO:0000313" key="10">
    <source>
        <dbReference type="Proteomes" id="UP000215027"/>
    </source>
</evidence>
<dbReference type="PANTHER" id="PTHR24960:SF84">
    <property type="entry name" value="HYDROGENASE SUBUNIT"/>
    <property type="match status" value="1"/>
</dbReference>
<dbReference type="SUPFAM" id="SSF54862">
    <property type="entry name" value="4Fe-4S ferredoxins"/>
    <property type="match status" value="1"/>
</dbReference>
<keyword evidence="10" id="KW-1185">Reference proteome</keyword>
<dbReference type="Gene3D" id="3.30.70.20">
    <property type="match status" value="1"/>
</dbReference>
<dbReference type="FunFam" id="3.30.70.20:FF:000035">
    <property type="entry name" value="Iron hydrogenase 1"/>
    <property type="match status" value="1"/>
</dbReference>
<evidence type="ECO:0000256" key="1">
    <source>
        <dbReference type="ARBA" id="ARBA00022485"/>
    </source>
</evidence>
<keyword evidence="3" id="KW-0677">Repeat</keyword>
<evidence type="ECO:0000256" key="3">
    <source>
        <dbReference type="ARBA" id="ARBA00022737"/>
    </source>
</evidence>
<sequence length="235" mass="26090">MSDMVTLTIDGLPATVPVGTTILNAAASIGIEIPVVCYHPHLTANGLCRVCSVDIGRRLQAAACVTQVAEGMVVETQTKDVKRARRTILEMLASTVDLSEAPHLQDLLLAYDADPERFDGLERRESPVHDDNPFYLRDYNKCINCWRCVQVCAEDAQYTFALSFDGRGFHTLIGTFMGDGMMDTTCVFCGQCVGVCPTNALKPKRQYLLEQGVDPDDISRQTRRGGKRRRERVEE</sequence>
<dbReference type="InterPro" id="IPR017900">
    <property type="entry name" value="4Fe4S_Fe_S_CS"/>
</dbReference>
<evidence type="ECO:0000259" key="7">
    <source>
        <dbReference type="PROSITE" id="PS51085"/>
    </source>
</evidence>
<keyword evidence="2" id="KW-0479">Metal-binding</keyword>
<dbReference type="InterPro" id="IPR050157">
    <property type="entry name" value="PSI_iron-sulfur_center"/>
</dbReference>
<dbReference type="RefSeq" id="WP_095043394.1">
    <property type="nucleotide sequence ID" value="NZ_LN890655.1"/>
</dbReference>
<accession>A0A160T4G2</accession>
<dbReference type="EMBL" id="LN890655">
    <property type="protein sequence ID" value="CUS03988.2"/>
    <property type="molecule type" value="Genomic_DNA"/>
</dbReference>
<dbReference type="PANTHER" id="PTHR24960">
    <property type="entry name" value="PHOTOSYSTEM I IRON-SULFUR CENTER-RELATED"/>
    <property type="match status" value="1"/>
</dbReference>
<name>A0A160T4G2_9CHLR</name>
<feature type="domain" description="4Fe-4S ferredoxin-type" evidence="8">
    <location>
        <begin position="133"/>
        <end position="156"/>
    </location>
</feature>
<dbReference type="PROSITE" id="PS00641">
    <property type="entry name" value="COMPLEX1_75K_1"/>
    <property type="match status" value="1"/>
</dbReference>
<dbReference type="Gene3D" id="3.10.20.740">
    <property type="match status" value="1"/>
</dbReference>
<dbReference type="Pfam" id="PF12838">
    <property type="entry name" value="Fer4_7"/>
    <property type="match status" value="1"/>
</dbReference>
<evidence type="ECO:0000256" key="5">
    <source>
        <dbReference type="ARBA" id="ARBA00023014"/>
    </source>
</evidence>
<dbReference type="AlphaFoldDB" id="A0A160T4G2"/>
<dbReference type="SUPFAM" id="SSF54292">
    <property type="entry name" value="2Fe-2S ferredoxin-like"/>
    <property type="match status" value="1"/>
</dbReference>
<dbReference type="InterPro" id="IPR001041">
    <property type="entry name" value="2Fe-2S_ferredoxin-type"/>
</dbReference>
<evidence type="ECO:0000256" key="4">
    <source>
        <dbReference type="ARBA" id="ARBA00023004"/>
    </source>
</evidence>
<feature type="compositionally biased region" description="Basic residues" evidence="6">
    <location>
        <begin position="221"/>
        <end position="235"/>
    </location>
</feature>
<dbReference type="GO" id="GO:0016020">
    <property type="term" value="C:membrane"/>
    <property type="evidence" value="ECO:0007669"/>
    <property type="project" value="InterPro"/>
</dbReference>
<dbReference type="Pfam" id="PF13510">
    <property type="entry name" value="Fer2_4"/>
    <property type="match status" value="1"/>
</dbReference>
<evidence type="ECO:0000256" key="2">
    <source>
        <dbReference type="ARBA" id="ARBA00022723"/>
    </source>
</evidence>
<keyword evidence="1" id="KW-0004">4Fe-4S</keyword>
<dbReference type="GO" id="GO:0008137">
    <property type="term" value="F:NADH dehydrogenase (ubiquinone) activity"/>
    <property type="evidence" value="ECO:0007669"/>
    <property type="project" value="InterPro"/>
</dbReference>
<dbReference type="GO" id="GO:0051539">
    <property type="term" value="F:4 iron, 4 sulfur cluster binding"/>
    <property type="evidence" value="ECO:0007669"/>
    <property type="project" value="UniProtKB-KW"/>
</dbReference>
<dbReference type="Proteomes" id="UP000215027">
    <property type="component" value="Chromosome I"/>
</dbReference>
<feature type="domain" description="2Fe-2S ferredoxin-type" evidence="7">
    <location>
        <begin position="3"/>
        <end position="80"/>
    </location>
</feature>
<feature type="domain" description="4Fe-4S ferredoxin-type" evidence="8">
    <location>
        <begin position="178"/>
        <end position="206"/>
    </location>
</feature>
<organism evidence="9 10">
    <name type="scientific">Candidatus Promineifilum breve</name>
    <dbReference type="NCBI Taxonomy" id="1806508"/>
    <lineage>
        <taxon>Bacteria</taxon>
        <taxon>Bacillati</taxon>
        <taxon>Chloroflexota</taxon>
        <taxon>Ardenticatenia</taxon>
        <taxon>Candidatus Promineifilales</taxon>
        <taxon>Candidatus Promineifilaceae</taxon>
        <taxon>Candidatus Promineifilum</taxon>
    </lineage>
</organism>
<dbReference type="InterPro" id="IPR017896">
    <property type="entry name" value="4Fe4S_Fe-S-bd"/>
</dbReference>
<keyword evidence="5" id="KW-0411">Iron-sulfur</keyword>
<dbReference type="PROSITE" id="PS51379">
    <property type="entry name" value="4FE4S_FER_2"/>
    <property type="match status" value="2"/>
</dbReference>
<evidence type="ECO:0000259" key="8">
    <source>
        <dbReference type="PROSITE" id="PS51379"/>
    </source>
</evidence>
<evidence type="ECO:0000313" key="9">
    <source>
        <dbReference type="EMBL" id="CUS03988.2"/>
    </source>
</evidence>
<dbReference type="GO" id="GO:0046872">
    <property type="term" value="F:metal ion binding"/>
    <property type="evidence" value="ECO:0007669"/>
    <property type="project" value="UniProtKB-KW"/>
</dbReference>
<dbReference type="CDD" id="cd00207">
    <property type="entry name" value="fer2"/>
    <property type="match status" value="1"/>
</dbReference>
<gene>
    <name evidence="9" type="ORF">CFX0092_A2110</name>
</gene>
<evidence type="ECO:0000256" key="6">
    <source>
        <dbReference type="SAM" id="MobiDB-lite"/>
    </source>
</evidence>
<dbReference type="OrthoDB" id="9805142at2"/>
<dbReference type="GO" id="GO:0042773">
    <property type="term" value="P:ATP synthesis coupled electron transport"/>
    <property type="evidence" value="ECO:0007669"/>
    <property type="project" value="InterPro"/>
</dbReference>
<keyword evidence="4" id="KW-0408">Iron</keyword>
<dbReference type="PROSITE" id="PS51085">
    <property type="entry name" value="2FE2S_FER_2"/>
    <property type="match status" value="1"/>
</dbReference>
<reference evidence="9" key="1">
    <citation type="submission" date="2016-01" db="EMBL/GenBank/DDBJ databases">
        <authorList>
            <person name="Mcilroy J.S."/>
            <person name="Karst M S."/>
            <person name="Albertsen M."/>
        </authorList>
    </citation>
    <scope>NUCLEOTIDE SEQUENCE</scope>
    <source>
        <strain evidence="9">Cfx-K</strain>
    </source>
</reference>
<dbReference type="KEGG" id="pbf:CFX0092_A2110"/>
<feature type="region of interest" description="Disordered" evidence="6">
    <location>
        <begin position="212"/>
        <end position="235"/>
    </location>
</feature>
<dbReference type="InterPro" id="IPR000283">
    <property type="entry name" value="NADH_UbQ_OxRdtase_75kDa_su_CS"/>
</dbReference>
<dbReference type="InterPro" id="IPR036010">
    <property type="entry name" value="2Fe-2S_ferredoxin-like_sf"/>
</dbReference>
<protein>
    <submittedName>
        <fullName evidence="9">4Fe-4S ferredoxin-type, iron-sulpur binding domain</fullName>
    </submittedName>
</protein>
<proteinExistence type="predicted"/>